<dbReference type="PANTHER" id="PTHR45884">
    <property type="entry name" value="N-ACETYLTRANSFERASE ECO"/>
    <property type="match status" value="1"/>
</dbReference>
<dbReference type="PANTHER" id="PTHR45884:SF2">
    <property type="entry name" value="N-ACETYLTRANSFERASE ECO"/>
    <property type="match status" value="1"/>
</dbReference>
<keyword evidence="13" id="KW-1185">Reference proteome</keyword>
<keyword evidence="9" id="KW-0012">Acyltransferase</keyword>
<evidence type="ECO:0000259" key="11">
    <source>
        <dbReference type="Pfam" id="PF13880"/>
    </source>
</evidence>
<keyword evidence="6" id="KW-0862">Zinc</keyword>
<comment type="subcellular location">
    <subcellularLocation>
        <location evidence="1">Nucleus</location>
    </subcellularLocation>
</comment>
<keyword evidence="8" id="KW-0131">Cell cycle</keyword>
<proteinExistence type="inferred from homology"/>
<dbReference type="Pfam" id="PF13880">
    <property type="entry name" value="Acetyltransf_13"/>
    <property type="match status" value="1"/>
</dbReference>
<evidence type="ECO:0000256" key="4">
    <source>
        <dbReference type="ARBA" id="ARBA00022723"/>
    </source>
</evidence>
<dbReference type="GO" id="GO:0000785">
    <property type="term" value="C:chromatin"/>
    <property type="evidence" value="ECO:0007669"/>
    <property type="project" value="TreeGrafter"/>
</dbReference>
<dbReference type="Pfam" id="PF13878">
    <property type="entry name" value="zf-C2H2_3"/>
    <property type="match status" value="1"/>
</dbReference>
<sequence length="447" mass="50064">MEPTPPSSPPPDPAKKFFKTQRTLKINTSATVTLEKNIKLKVSNGKFSLCKPVTKSKSCRMPKADISKYCLNKNNGIFTEKSTTEIVQETVHDNVEILLKNLEESPKKDNLPAVGDLQSPNHHIYAITTSTLSLAIDDGLPHQPLLQTAQTLSNPSSGSTFVASTAKIDSENMQKSQEEFLFAGENFTEHNAEKENGNKYYPVFYKTSANKLADLTNVKSLRGNKQSWRSIGDYQYIIDAGQKKFGATQCKECGIVYQIGDPDDEVFHQKYHNNGHDLKYTSWKHERVVAYYGSERVILIKPSDPKSWLNKVQNVLAIVDKELGYADSALEGLSNSQVYLYVMDKQVTGCVVAHQISFAFKMLNSVIEGCDCCSEESYPAKCGISRVWVAKNHRRKKIASRIMDCLRSSFIHGYMLGMDEFAFSAPTIDGKAFAEKYTGTMNYLVYS</sequence>
<evidence type="ECO:0000256" key="6">
    <source>
        <dbReference type="ARBA" id="ARBA00022833"/>
    </source>
</evidence>
<dbReference type="GO" id="GO:0061733">
    <property type="term" value="F:protein-lysine-acetyltransferase activity"/>
    <property type="evidence" value="ECO:0007669"/>
    <property type="project" value="TreeGrafter"/>
</dbReference>
<evidence type="ECO:0000256" key="3">
    <source>
        <dbReference type="ARBA" id="ARBA00022679"/>
    </source>
</evidence>
<keyword evidence="3 12" id="KW-0808">Transferase</keyword>
<evidence type="ECO:0000313" key="13">
    <source>
        <dbReference type="Proteomes" id="UP000027135"/>
    </source>
</evidence>
<gene>
    <name evidence="12" type="ORF">L798_02370</name>
</gene>
<keyword evidence="7" id="KW-0539">Nucleus</keyword>
<evidence type="ECO:0000313" key="12">
    <source>
        <dbReference type="EMBL" id="KDR22265.1"/>
    </source>
</evidence>
<evidence type="ECO:0000256" key="1">
    <source>
        <dbReference type="ARBA" id="ARBA00004123"/>
    </source>
</evidence>
<dbReference type="GO" id="GO:0005634">
    <property type="term" value="C:nucleus"/>
    <property type="evidence" value="ECO:0007669"/>
    <property type="project" value="UniProtKB-SubCell"/>
</dbReference>
<keyword evidence="4" id="KW-0479">Metal-binding</keyword>
<dbReference type="GO" id="GO:0008270">
    <property type="term" value="F:zinc ion binding"/>
    <property type="evidence" value="ECO:0007669"/>
    <property type="project" value="UniProtKB-KW"/>
</dbReference>
<evidence type="ECO:0000256" key="7">
    <source>
        <dbReference type="ARBA" id="ARBA00023242"/>
    </source>
</evidence>
<organism evidence="12 13">
    <name type="scientific">Zootermopsis nevadensis</name>
    <name type="common">Dampwood termite</name>
    <dbReference type="NCBI Taxonomy" id="136037"/>
    <lineage>
        <taxon>Eukaryota</taxon>
        <taxon>Metazoa</taxon>
        <taxon>Ecdysozoa</taxon>
        <taxon>Arthropoda</taxon>
        <taxon>Hexapoda</taxon>
        <taxon>Insecta</taxon>
        <taxon>Pterygota</taxon>
        <taxon>Neoptera</taxon>
        <taxon>Polyneoptera</taxon>
        <taxon>Dictyoptera</taxon>
        <taxon>Blattodea</taxon>
        <taxon>Blattoidea</taxon>
        <taxon>Termitoidae</taxon>
        <taxon>Termopsidae</taxon>
        <taxon>Zootermopsis</taxon>
    </lineage>
</organism>
<feature type="domain" description="N-acetyltransferase ESCO acetyl-transferase" evidence="11">
    <location>
        <begin position="378"/>
        <end position="446"/>
    </location>
</feature>
<feature type="domain" description="N-acetyltransferase ESCO zinc-finger" evidence="10">
    <location>
        <begin position="235"/>
        <end position="274"/>
    </location>
</feature>
<dbReference type="GO" id="GO:0007064">
    <property type="term" value="P:mitotic sister chromatid cohesion"/>
    <property type="evidence" value="ECO:0007669"/>
    <property type="project" value="TreeGrafter"/>
</dbReference>
<dbReference type="EMBL" id="KK852513">
    <property type="protein sequence ID" value="KDR22265.1"/>
    <property type="molecule type" value="Genomic_DNA"/>
</dbReference>
<dbReference type="STRING" id="136037.A0A067RNT1"/>
<keyword evidence="5" id="KW-0863">Zinc-finger</keyword>
<accession>A0A067RNT1</accession>
<dbReference type="SUPFAM" id="SSF55729">
    <property type="entry name" value="Acyl-CoA N-acyltransferases (Nat)"/>
    <property type="match status" value="1"/>
</dbReference>
<dbReference type="AlphaFoldDB" id="A0A067RNT1"/>
<evidence type="ECO:0000256" key="8">
    <source>
        <dbReference type="ARBA" id="ARBA00023306"/>
    </source>
</evidence>
<dbReference type="InParanoid" id="A0A067RNT1"/>
<dbReference type="eggNOG" id="KOG3014">
    <property type="taxonomic scope" value="Eukaryota"/>
</dbReference>
<dbReference type="Proteomes" id="UP000027135">
    <property type="component" value="Unassembled WGS sequence"/>
</dbReference>
<evidence type="ECO:0000259" key="10">
    <source>
        <dbReference type="Pfam" id="PF13878"/>
    </source>
</evidence>
<dbReference type="InterPro" id="IPR028009">
    <property type="entry name" value="ESCO_Acetyltransf_dom"/>
</dbReference>
<protein>
    <submittedName>
        <fullName evidence="12">N-acetyltransferase ESCO1</fullName>
    </submittedName>
</protein>
<dbReference type="InterPro" id="IPR028005">
    <property type="entry name" value="AcTrfase_ESCO_Znf_dom"/>
</dbReference>
<reference evidence="12 13" key="1">
    <citation type="journal article" date="2014" name="Nat. Commun.">
        <title>Molecular traces of alternative social organization in a termite genome.</title>
        <authorList>
            <person name="Terrapon N."/>
            <person name="Li C."/>
            <person name="Robertson H.M."/>
            <person name="Ji L."/>
            <person name="Meng X."/>
            <person name="Booth W."/>
            <person name="Chen Z."/>
            <person name="Childers C.P."/>
            <person name="Glastad K.M."/>
            <person name="Gokhale K."/>
            <person name="Gowin J."/>
            <person name="Gronenberg W."/>
            <person name="Hermansen R.A."/>
            <person name="Hu H."/>
            <person name="Hunt B.G."/>
            <person name="Huylmans A.K."/>
            <person name="Khalil S.M."/>
            <person name="Mitchell R.D."/>
            <person name="Munoz-Torres M.C."/>
            <person name="Mustard J.A."/>
            <person name="Pan H."/>
            <person name="Reese J.T."/>
            <person name="Scharf M.E."/>
            <person name="Sun F."/>
            <person name="Vogel H."/>
            <person name="Xiao J."/>
            <person name="Yang W."/>
            <person name="Yang Z."/>
            <person name="Yang Z."/>
            <person name="Zhou J."/>
            <person name="Zhu J."/>
            <person name="Brent C.S."/>
            <person name="Elsik C.G."/>
            <person name="Goodisman M.A."/>
            <person name="Liberles D.A."/>
            <person name="Roe R.M."/>
            <person name="Vargo E.L."/>
            <person name="Vilcinskas A."/>
            <person name="Wang J."/>
            <person name="Bornberg-Bauer E."/>
            <person name="Korb J."/>
            <person name="Zhang G."/>
            <person name="Liebig J."/>
        </authorList>
    </citation>
    <scope>NUCLEOTIDE SEQUENCE [LARGE SCALE GENOMIC DNA]</scope>
    <source>
        <tissue evidence="12">Whole organism</tissue>
    </source>
</reference>
<name>A0A067RNT1_ZOONE</name>
<comment type="similarity">
    <text evidence="2">Belongs to the acetyltransferase family. ECO subfamily.</text>
</comment>
<evidence type="ECO:0000256" key="5">
    <source>
        <dbReference type="ARBA" id="ARBA00022771"/>
    </source>
</evidence>
<evidence type="ECO:0000256" key="9">
    <source>
        <dbReference type="ARBA" id="ARBA00023315"/>
    </source>
</evidence>
<evidence type="ECO:0000256" key="2">
    <source>
        <dbReference type="ARBA" id="ARBA00005816"/>
    </source>
</evidence>
<dbReference type="InterPro" id="IPR016181">
    <property type="entry name" value="Acyl_CoA_acyltransferase"/>
</dbReference>